<name>A0A921G3Q4_SPOPS</name>
<dbReference type="Proteomes" id="UP000698173">
    <property type="component" value="Unassembled WGS sequence"/>
</dbReference>
<keyword evidence="1" id="KW-0812">Transmembrane</keyword>
<sequence length="139" mass="16418">MWVLTFQALALIFQFSLLGAIAYIIIKKGKLRIVTQIKYIYKRIGNKLNISYETFNGFEYYYFRFKKHELLSISYKVTVEEGSFTLEWRDRKKLLFKKKFTENEIGTFTFTTNLRIHSLKVIGEQTKGGCGFKVSKVQE</sequence>
<evidence type="ECO:0000313" key="3">
    <source>
        <dbReference type="Proteomes" id="UP000698173"/>
    </source>
</evidence>
<protein>
    <submittedName>
        <fullName evidence="2">Uncharacterized protein</fullName>
    </submittedName>
</protein>
<keyword evidence="1" id="KW-1133">Transmembrane helix</keyword>
<feature type="transmembrane region" description="Helical" evidence="1">
    <location>
        <begin position="6"/>
        <end position="26"/>
    </location>
</feature>
<evidence type="ECO:0000313" key="2">
    <source>
        <dbReference type="EMBL" id="HJF34309.1"/>
    </source>
</evidence>
<organism evidence="2 3">
    <name type="scientific">Sporosarcina psychrophila</name>
    <name type="common">Bacillus psychrophilus</name>
    <dbReference type="NCBI Taxonomy" id="1476"/>
    <lineage>
        <taxon>Bacteria</taxon>
        <taxon>Bacillati</taxon>
        <taxon>Bacillota</taxon>
        <taxon>Bacilli</taxon>
        <taxon>Bacillales</taxon>
        <taxon>Caryophanaceae</taxon>
        <taxon>Sporosarcina</taxon>
    </lineage>
</organism>
<proteinExistence type="predicted"/>
<dbReference type="AlphaFoldDB" id="A0A921G3Q4"/>
<gene>
    <name evidence="2" type="ORF">K8V56_21300</name>
</gene>
<reference evidence="2" key="1">
    <citation type="journal article" date="2021" name="PeerJ">
        <title>Extensive microbial diversity within the chicken gut microbiome revealed by metagenomics and culture.</title>
        <authorList>
            <person name="Gilroy R."/>
            <person name="Ravi A."/>
            <person name="Getino M."/>
            <person name="Pursley I."/>
            <person name="Horton D.L."/>
            <person name="Alikhan N.F."/>
            <person name="Baker D."/>
            <person name="Gharbi K."/>
            <person name="Hall N."/>
            <person name="Watson M."/>
            <person name="Adriaenssens E.M."/>
            <person name="Foster-Nyarko E."/>
            <person name="Jarju S."/>
            <person name="Secka A."/>
            <person name="Antonio M."/>
            <person name="Oren A."/>
            <person name="Chaudhuri R.R."/>
            <person name="La Ragione R."/>
            <person name="Hildebrand F."/>
            <person name="Pallen M.J."/>
        </authorList>
    </citation>
    <scope>NUCLEOTIDE SEQUENCE</scope>
    <source>
        <strain evidence="2">CHK171-7178</strain>
    </source>
</reference>
<dbReference type="EMBL" id="DYWT01000318">
    <property type="protein sequence ID" value="HJF34309.1"/>
    <property type="molecule type" value="Genomic_DNA"/>
</dbReference>
<accession>A0A921G3Q4</accession>
<keyword evidence="1" id="KW-0472">Membrane</keyword>
<comment type="caution">
    <text evidence="2">The sequence shown here is derived from an EMBL/GenBank/DDBJ whole genome shotgun (WGS) entry which is preliminary data.</text>
</comment>
<evidence type="ECO:0000256" key="1">
    <source>
        <dbReference type="SAM" id="Phobius"/>
    </source>
</evidence>
<reference evidence="2" key="2">
    <citation type="submission" date="2021-09" db="EMBL/GenBank/DDBJ databases">
        <authorList>
            <person name="Gilroy R."/>
        </authorList>
    </citation>
    <scope>NUCLEOTIDE SEQUENCE</scope>
    <source>
        <strain evidence="2">CHK171-7178</strain>
    </source>
</reference>